<evidence type="ECO:0000256" key="3">
    <source>
        <dbReference type="ARBA" id="ARBA00022723"/>
    </source>
</evidence>
<sequence>MPNCCLKYCRNRKTSKGKEQVEYEKLHKKISFHRIPKDIQLRKLWLDRIGSAIDNVRVNSYVCSLHFDDVDFDRTSLSCVRLRKNALPMMILSTQANDSYDQSGDEETQEQPLLEMKEDSFIKDISEEPLAKQRKESPEHLEKLEKKLKEIEVPSGKEYFMATTPKRATVGTSVSPSFTENSPRKVFLKTVLKNTRVMYKQKVKALQQNMRRKNKRIAQMHSVLVALRQKNFLSAEHLNVLENLDSF</sequence>
<dbReference type="GO" id="GO:0008270">
    <property type="term" value="F:zinc ion binding"/>
    <property type="evidence" value="ECO:0007669"/>
    <property type="project" value="UniProtKB-KW"/>
</dbReference>
<dbReference type="InterPro" id="IPR038441">
    <property type="entry name" value="THAP_Znf_sf"/>
</dbReference>
<dbReference type="SMART" id="SM00980">
    <property type="entry name" value="THAP"/>
    <property type="match status" value="1"/>
</dbReference>
<evidence type="ECO:0000256" key="5">
    <source>
        <dbReference type="ARBA" id="ARBA00022833"/>
    </source>
</evidence>
<feature type="coiled-coil region" evidence="13">
    <location>
        <begin position="196"/>
        <end position="223"/>
    </location>
</feature>
<proteinExistence type="inferred from homology"/>
<feature type="domain" description="THAP-type" evidence="14">
    <location>
        <begin position="1"/>
        <end position="91"/>
    </location>
</feature>
<keyword evidence="8 12" id="KW-0238">DNA-binding</keyword>
<dbReference type="EMBL" id="OZ034830">
    <property type="protein sequence ID" value="CAL1687540.1"/>
    <property type="molecule type" value="Genomic_DNA"/>
</dbReference>
<evidence type="ECO:0000313" key="16">
    <source>
        <dbReference type="Proteomes" id="UP001497644"/>
    </source>
</evidence>
<name>A0AAV2P8R9_9HYME</name>
<evidence type="ECO:0000256" key="1">
    <source>
        <dbReference type="ARBA" id="ARBA00004642"/>
    </source>
</evidence>
<keyword evidence="6" id="KW-0805">Transcription regulation</keyword>
<keyword evidence="7 13" id="KW-0175">Coiled coil</keyword>
<dbReference type="GO" id="GO:0043565">
    <property type="term" value="F:sequence-specific DNA binding"/>
    <property type="evidence" value="ECO:0007669"/>
    <property type="project" value="InterPro"/>
</dbReference>
<comment type="subcellular location">
    <subcellularLocation>
        <location evidence="1">Nucleus</location>
        <location evidence="1">Nucleoplasm</location>
    </subcellularLocation>
</comment>
<evidence type="ECO:0000259" key="14">
    <source>
        <dbReference type="PROSITE" id="PS50950"/>
    </source>
</evidence>
<keyword evidence="16" id="KW-1185">Reference proteome</keyword>
<keyword evidence="11" id="KW-0131">Cell cycle</keyword>
<keyword evidence="10" id="KW-0539">Nucleus</keyword>
<keyword evidence="9" id="KW-0804">Transcription</keyword>
<comment type="similarity">
    <text evidence="2">Belongs to the THAP1 family.</text>
</comment>
<accession>A0AAV2P8R9</accession>
<evidence type="ECO:0000256" key="12">
    <source>
        <dbReference type="PROSITE-ProRule" id="PRU00309"/>
    </source>
</evidence>
<evidence type="ECO:0000256" key="13">
    <source>
        <dbReference type="SAM" id="Coils"/>
    </source>
</evidence>
<dbReference type="PANTHER" id="PTHR46600">
    <property type="entry name" value="THAP DOMAIN-CONTAINING"/>
    <property type="match status" value="1"/>
</dbReference>
<evidence type="ECO:0000256" key="8">
    <source>
        <dbReference type="ARBA" id="ARBA00023125"/>
    </source>
</evidence>
<dbReference type="Pfam" id="PF05485">
    <property type="entry name" value="THAP"/>
    <property type="match status" value="1"/>
</dbReference>
<evidence type="ECO:0000313" key="15">
    <source>
        <dbReference type="EMBL" id="CAL1687540.1"/>
    </source>
</evidence>
<keyword evidence="5" id="KW-0862">Zinc</keyword>
<dbReference type="SUPFAM" id="SSF57716">
    <property type="entry name" value="Glucocorticoid receptor-like (DNA-binding domain)"/>
    <property type="match status" value="1"/>
</dbReference>
<evidence type="ECO:0000256" key="6">
    <source>
        <dbReference type="ARBA" id="ARBA00023015"/>
    </source>
</evidence>
<keyword evidence="4 12" id="KW-0863">Zinc-finger</keyword>
<dbReference type="AlphaFoldDB" id="A0AAV2P8R9"/>
<keyword evidence="3" id="KW-0479">Metal-binding</keyword>
<evidence type="ECO:0000256" key="9">
    <source>
        <dbReference type="ARBA" id="ARBA00023163"/>
    </source>
</evidence>
<dbReference type="Proteomes" id="UP001497644">
    <property type="component" value="Chromosome 7"/>
</dbReference>
<dbReference type="InterPro" id="IPR026516">
    <property type="entry name" value="THAP1/10"/>
</dbReference>
<dbReference type="SMART" id="SM00692">
    <property type="entry name" value="DM3"/>
    <property type="match status" value="1"/>
</dbReference>
<evidence type="ECO:0000256" key="7">
    <source>
        <dbReference type="ARBA" id="ARBA00023054"/>
    </source>
</evidence>
<dbReference type="PROSITE" id="PS50950">
    <property type="entry name" value="ZF_THAP"/>
    <property type="match status" value="1"/>
</dbReference>
<dbReference type="PANTHER" id="PTHR46600:SF1">
    <property type="entry name" value="THAP DOMAIN-CONTAINING PROTEIN 1"/>
    <property type="match status" value="1"/>
</dbReference>
<dbReference type="GO" id="GO:0005654">
    <property type="term" value="C:nucleoplasm"/>
    <property type="evidence" value="ECO:0007669"/>
    <property type="project" value="UniProtKB-SubCell"/>
</dbReference>
<dbReference type="InterPro" id="IPR006612">
    <property type="entry name" value="THAP_Znf"/>
</dbReference>
<evidence type="ECO:0000256" key="11">
    <source>
        <dbReference type="ARBA" id="ARBA00023306"/>
    </source>
</evidence>
<evidence type="ECO:0000256" key="4">
    <source>
        <dbReference type="ARBA" id="ARBA00022771"/>
    </source>
</evidence>
<evidence type="ECO:0000256" key="2">
    <source>
        <dbReference type="ARBA" id="ARBA00006177"/>
    </source>
</evidence>
<reference evidence="15" key="1">
    <citation type="submission" date="2024-04" db="EMBL/GenBank/DDBJ databases">
        <authorList>
            <consortium name="Molecular Ecology Group"/>
        </authorList>
    </citation>
    <scope>NUCLEOTIDE SEQUENCE</scope>
</reference>
<protein>
    <recommendedName>
        <fullName evidence="14">THAP-type domain-containing protein</fullName>
    </recommendedName>
</protein>
<evidence type="ECO:0000256" key="10">
    <source>
        <dbReference type="ARBA" id="ARBA00023242"/>
    </source>
</evidence>
<gene>
    <name evidence="15" type="ORF">LPLAT_LOCUS12730</name>
</gene>
<dbReference type="Gene3D" id="6.20.210.20">
    <property type="entry name" value="THAP domain"/>
    <property type="match status" value="1"/>
</dbReference>
<organism evidence="15 16">
    <name type="scientific">Lasius platythorax</name>
    <dbReference type="NCBI Taxonomy" id="488582"/>
    <lineage>
        <taxon>Eukaryota</taxon>
        <taxon>Metazoa</taxon>
        <taxon>Ecdysozoa</taxon>
        <taxon>Arthropoda</taxon>
        <taxon>Hexapoda</taxon>
        <taxon>Insecta</taxon>
        <taxon>Pterygota</taxon>
        <taxon>Neoptera</taxon>
        <taxon>Endopterygota</taxon>
        <taxon>Hymenoptera</taxon>
        <taxon>Apocrita</taxon>
        <taxon>Aculeata</taxon>
        <taxon>Formicoidea</taxon>
        <taxon>Formicidae</taxon>
        <taxon>Formicinae</taxon>
        <taxon>Lasius</taxon>
        <taxon>Lasius</taxon>
    </lineage>
</organism>